<reference evidence="5" key="1">
    <citation type="journal article" date="2011" name="Nat. Genet.">
        <title>The Arabidopsis lyrata genome sequence and the basis of rapid genome size change.</title>
        <authorList>
            <person name="Hu T.T."/>
            <person name="Pattyn P."/>
            <person name="Bakker E.G."/>
            <person name="Cao J."/>
            <person name="Cheng J.-F."/>
            <person name="Clark R.M."/>
            <person name="Fahlgren N."/>
            <person name="Fawcett J.A."/>
            <person name="Grimwood J."/>
            <person name="Gundlach H."/>
            <person name="Haberer G."/>
            <person name="Hollister J.D."/>
            <person name="Ossowski S."/>
            <person name="Ottilar R.P."/>
            <person name="Salamov A.A."/>
            <person name="Schneeberger K."/>
            <person name="Spannagl M."/>
            <person name="Wang X."/>
            <person name="Yang L."/>
            <person name="Nasrallah M.E."/>
            <person name="Bergelson J."/>
            <person name="Carrington J.C."/>
            <person name="Gaut B.S."/>
            <person name="Schmutz J."/>
            <person name="Mayer K.F.X."/>
            <person name="Van de Peer Y."/>
            <person name="Grigoriev I.V."/>
            <person name="Nordborg M."/>
            <person name="Weigel D."/>
            <person name="Guo Y.-L."/>
        </authorList>
    </citation>
    <scope>NUCLEOTIDE SEQUENCE [LARGE SCALE GENOMIC DNA]</scope>
    <source>
        <strain evidence="5">cv. MN47</strain>
    </source>
</reference>
<dbReference type="HOGENOM" id="CLU_768042_0_0_1"/>
<gene>
    <name evidence="4" type="ORF">ARALYDRAFT_326529</name>
</gene>
<dbReference type="Proteomes" id="UP000008694">
    <property type="component" value="Unassembled WGS sequence"/>
</dbReference>
<feature type="transmembrane region" description="Helical" evidence="3">
    <location>
        <begin position="37"/>
        <end position="59"/>
    </location>
</feature>
<dbReference type="InterPro" id="IPR044839">
    <property type="entry name" value="NDR1-like"/>
</dbReference>
<evidence type="ECO:0000256" key="1">
    <source>
        <dbReference type="ARBA" id="ARBA00004370"/>
    </source>
</evidence>
<dbReference type="GO" id="GO:0098542">
    <property type="term" value="P:defense response to other organism"/>
    <property type="evidence" value="ECO:0007669"/>
    <property type="project" value="InterPro"/>
</dbReference>
<evidence type="ECO:0000313" key="4">
    <source>
        <dbReference type="EMBL" id="EFH48251.1"/>
    </source>
</evidence>
<name>D7M0U9_ARALL</name>
<dbReference type="PANTHER" id="PTHR31415">
    <property type="entry name" value="OS05G0367900 PROTEIN"/>
    <property type="match status" value="1"/>
</dbReference>
<evidence type="ECO:0000256" key="2">
    <source>
        <dbReference type="ARBA" id="ARBA00023136"/>
    </source>
</evidence>
<evidence type="ECO:0000256" key="3">
    <source>
        <dbReference type="SAM" id="Phobius"/>
    </source>
</evidence>
<accession>D7M0U9</accession>
<organism evidence="5">
    <name type="scientific">Arabidopsis lyrata subsp. lyrata</name>
    <name type="common">Lyre-leaved rock-cress</name>
    <dbReference type="NCBI Taxonomy" id="81972"/>
    <lineage>
        <taxon>Eukaryota</taxon>
        <taxon>Viridiplantae</taxon>
        <taxon>Streptophyta</taxon>
        <taxon>Embryophyta</taxon>
        <taxon>Tracheophyta</taxon>
        <taxon>Spermatophyta</taxon>
        <taxon>Magnoliopsida</taxon>
        <taxon>eudicotyledons</taxon>
        <taxon>Gunneridae</taxon>
        <taxon>Pentapetalae</taxon>
        <taxon>rosids</taxon>
        <taxon>malvids</taxon>
        <taxon>Brassicales</taxon>
        <taxon>Brassicaceae</taxon>
        <taxon>Camelineae</taxon>
        <taxon>Arabidopsis</taxon>
    </lineage>
</organism>
<proteinExistence type="predicted"/>
<dbReference type="AlphaFoldDB" id="D7M0U9"/>
<keyword evidence="3" id="KW-0812">Transmembrane</keyword>
<dbReference type="GO" id="GO:0005886">
    <property type="term" value="C:plasma membrane"/>
    <property type="evidence" value="ECO:0007669"/>
    <property type="project" value="TreeGrafter"/>
</dbReference>
<sequence>MPPSSDTPPPRGWWSRPIVTLPALHDREATCTDFTAFFTPCCGGIFTVIAVLVFITHVIDNTHCDAKFSIQSIAVSPSSATWHVDFLVKNPSPRYTIYYGGDETAARLGPLNAAVLNASHERKSRSHTAFSVDFAAEGNPNNEFSKQLDIKLSAKLTSYGEDDPRAGHVDVRCYNLTRNHENVEKIQCYTTFTKLPEALFANSISVSNANANANVSVADWTIGFAARSPITNCKMSFQTLKSRLLRGDQVISNSLPPMSEYIGQFVAGDMANVVFEKVVMPEVIGDVIWDFRVEVKYAMHINAGDVTVLVMAVCPDIPVKFTTDSAGNMMGSLLGNMRRCDYIIQDQLLNPLRS</sequence>
<keyword evidence="5" id="KW-1185">Reference proteome</keyword>
<evidence type="ECO:0000313" key="5">
    <source>
        <dbReference type="Proteomes" id="UP000008694"/>
    </source>
</evidence>
<dbReference type="Gramene" id="fgenesh1_pm.C_scaffold_6001749">
    <property type="protein sequence ID" value="fgenesh1_pm.C_scaffold_6001749"/>
    <property type="gene ID" value="fgenesh1_pm.C_scaffold_6001749"/>
</dbReference>
<keyword evidence="3" id="KW-1133">Transmembrane helix</keyword>
<keyword evidence="2 3" id="KW-0472">Membrane</keyword>
<comment type="subcellular location">
    <subcellularLocation>
        <location evidence="1">Membrane</location>
    </subcellularLocation>
</comment>
<dbReference type="GO" id="GO:0009506">
    <property type="term" value="C:plasmodesma"/>
    <property type="evidence" value="ECO:0007669"/>
    <property type="project" value="TreeGrafter"/>
</dbReference>
<dbReference type="EMBL" id="GL348718">
    <property type="protein sequence ID" value="EFH48251.1"/>
    <property type="molecule type" value="Genomic_DNA"/>
</dbReference>
<protein>
    <submittedName>
        <fullName evidence="4">Uncharacterized protein</fullName>
    </submittedName>
</protein>
<dbReference type="PANTHER" id="PTHR31415:SF172">
    <property type="entry name" value="TRANSMEMBRANE PROTEIN"/>
    <property type="match status" value="1"/>
</dbReference>